<evidence type="ECO:0000256" key="1">
    <source>
        <dbReference type="ARBA" id="ARBA00023015"/>
    </source>
</evidence>
<dbReference type="RefSeq" id="WP_247628355.1">
    <property type="nucleotide sequence ID" value="NZ_JAHWXN010000001.1"/>
</dbReference>
<name>A0ABT0FA18_9MICO</name>
<keyword evidence="3" id="KW-0804">Transcription</keyword>
<dbReference type="Gene3D" id="1.10.10.10">
    <property type="entry name" value="Winged helix-like DNA-binding domain superfamily/Winged helix DNA-binding domain"/>
    <property type="match status" value="1"/>
</dbReference>
<dbReference type="InterPro" id="IPR011663">
    <property type="entry name" value="UTRA"/>
</dbReference>
<protein>
    <submittedName>
        <fullName evidence="5">GntR family transcriptional regulator</fullName>
    </submittedName>
</protein>
<dbReference type="InterPro" id="IPR036390">
    <property type="entry name" value="WH_DNA-bd_sf"/>
</dbReference>
<dbReference type="Proteomes" id="UP001300096">
    <property type="component" value="Unassembled WGS sequence"/>
</dbReference>
<dbReference type="Gene3D" id="3.40.1410.10">
    <property type="entry name" value="Chorismate lyase-like"/>
    <property type="match status" value="1"/>
</dbReference>
<sequence>MDLSERPGDAARRRLTLLLRAAITRGDHPERLPTDDEIAATYDVSRAVARDALTALADVGILTRTRGAGTLPTDNRPTPFNLLTMPAVGGVPQYSMHPRVIDVATVPTPTMVAARLPTAGSEVLRVEYISVPDDQADGVSTGYFVLPKAEPLRTADFGENVYSFLAAGGLGVSATDFVIGAITAGDALALRLRTRSSSAVLFLEQTIYDEAGDPLSFSVVAMRGDRLAVFSHAHS</sequence>
<evidence type="ECO:0000259" key="4">
    <source>
        <dbReference type="SMART" id="SM00866"/>
    </source>
</evidence>
<dbReference type="SUPFAM" id="SSF64288">
    <property type="entry name" value="Chorismate lyase-like"/>
    <property type="match status" value="1"/>
</dbReference>
<dbReference type="EMBL" id="JAHWXN010000001">
    <property type="protein sequence ID" value="MCK2034903.1"/>
    <property type="molecule type" value="Genomic_DNA"/>
</dbReference>
<evidence type="ECO:0000256" key="2">
    <source>
        <dbReference type="ARBA" id="ARBA00023125"/>
    </source>
</evidence>
<accession>A0ABT0FA18</accession>
<dbReference type="SUPFAM" id="SSF46785">
    <property type="entry name" value="Winged helix' DNA-binding domain"/>
    <property type="match status" value="1"/>
</dbReference>
<evidence type="ECO:0000313" key="6">
    <source>
        <dbReference type="Proteomes" id="UP001300096"/>
    </source>
</evidence>
<comment type="caution">
    <text evidence="5">The sequence shown here is derived from an EMBL/GenBank/DDBJ whole genome shotgun (WGS) entry which is preliminary data.</text>
</comment>
<dbReference type="PANTHER" id="PTHR44846:SF17">
    <property type="entry name" value="GNTR-FAMILY TRANSCRIPTIONAL REGULATOR"/>
    <property type="match status" value="1"/>
</dbReference>
<dbReference type="InterPro" id="IPR028978">
    <property type="entry name" value="Chorismate_lyase_/UTRA_dom_sf"/>
</dbReference>
<proteinExistence type="predicted"/>
<evidence type="ECO:0000313" key="5">
    <source>
        <dbReference type="EMBL" id="MCK2034903.1"/>
    </source>
</evidence>
<feature type="domain" description="UbiC transcription regulator-associated" evidence="4">
    <location>
        <begin position="93"/>
        <end position="228"/>
    </location>
</feature>
<gene>
    <name evidence="5" type="ORF">KZC51_02030</name>
</gene>
<dbReference type="PANTHER" id="PTHR44846">
    <property type="entry name" value="MANNOSYL-D-GLYCERATE TRANSPORT/METABOLISM SYSTEM REPRESSOR MNGR-RELATED"/>
    <property type="match status" value="1"/>
</dbReference>
<keyword evidence="2" id="KW-0238">DNA-binding</keyword>
<dbReference type="InterPro" id="IPR000524">
    <property type="entry name" value="Tscrpt_reg_HTH_GntR"/>
</dbReference>
<dbReference type="InterPro" id="IPR050679">
    <property type="entry name" value="Bact_HTH_transcr_reg"/>
</dbReference>
<organism evidence="5 6">
    <name type="scientific">Microbacterium croceum</name>
    <dbReference type="NCBI Taxonomy" id="2851645"/>
    <lineage>
        <taxon>Bacteria</taxon>
        <taxon>Bacillati</taxon>
        <taxon>Actinomycetota</taxon>
        <taxon>Actinomycetes</taxon>
        <taxon>Micrococcales</taxon>
        <taxon>Microbacteriaceae</taxon>
        <taxon>Microbacterium</taxon>
    </lineage>
</organism>
<dbReference type="Pfam" id="PF00392">
    <property type="entry name" value="GntR"/>
    <property type="match status" value="1"/>
</dbReference>
<reference evidence="5 6" key="1">
    <citation type="submission" date="2021-06" db="EMBL/GenBank/DDBJ databases">
        <title>Genome-based taxonomic framework of Microbacterium strains isolated from marine environment, the description of four new species and reclassification of four preexisting species.</title>
        <authorList>
            <person name="Lee S.D."/>
            <person name="Kim S.-M."/>
            <person name="Byeon Y.-S."/>
            <person name="Yang H.L."/>
            <person name="Kim I.S."/>
        </authorList>
    </citation>
    <scope>NUCLEOTIDE SEQUENCE [LARGE SCALE GENOMIC DNA]</scope>
    <source>
        <strain evidence="5 6">SSW1-49</strain>
    </source>
</reference>
<keyword evidence="6" id="KW-1185">Reference proteome</keyword>
<dbReference type="SMART" id="SM00866">
    <property type="entry name" value="UTRA"/>
    <property type="match status" value="1"/>
</dbReference>
<dbReference type="PRINTS" id="PR00035">
    <property type="entry name" value="HTHGNTR"/>
</dbReference>
<evidence type="ECO:0000256" key="3">
    <source>
        <dbReference type="ARBA" id="ARBA00023163"/>
    </source>
</evidence>
<dbReference type="Pfam" id="PF07702">
    <property type="entry name" value="UTRA"/>
    <property type="match status" value="1"/>
</dbReference>
<keyword evidence="1" id="KW-0805">Transcription regulation</keyword>
<dbReference type="InterPro" id="IPR036388">
    <property type="entry name" value="WH-like_DNA-bd_sf"/>
</dbReference>